<keyword evidence="5" id="KW-1185">Reference proteome</keyword>
<evidence type="ECO:0000256" key="2">
    <source>
        <dbReference type="ARBA" id="ARBA00038396"/>
    </source>
</evidence>
<evidence type="ECO:0000313" key="4">
    <source>
        <dbReference type="EMBL" id="TQL75325.1"/>
    </source>
</evidence>
<dbReference type="Gene3D" id="3.50.50.60">
    <property type="entry name" value="FAD/NAD(P)-binding domain"/>
    <property type="match status" value="1"/>
</dbReference>
<comment type="similarity">
    <text evidence="2">Belongs to the flavin-dependent halogenase family. Bacterial tryptophan halogenase subfamily.</text>
</comment>
<sequence length="408" mass="44840">MTGDGDFDVIVVGARCAGATTAMLLGRAGLRVLLLERSTFPADTLSTLYIQQPGVALLAQWGLLDRVKDSGCPRLDRVTYRLGEVVVSGCAGPIDGIREAYAPRRLILDRILVEAATDSGVEFRDGCTVTAVDTVDGRVVGVRYREGRREYHATARLIVGADGMRSTVAELVGAKTVIENDRLTCAYYSYWEGVDAHFELYEGDSGWVSTVPTNDAVLVSAYFPQDRFDEVRRDAQPAYLANIEANAPRVARRLVDATRVERLYGTGDQRNFFRQATGPGWVLIGDAGHHKDSLTARGIGDAFQQARMLAERVAEVVDDRVALDDGLARYAAEREPTFMESYQSTLLVAQSSARRKRKMMLAAVGSSLELTQRYFDTVAGILPVSQLYTPELQQRLADAMRSSTPVER</sequence>
<dbReference type="OrthoDB" id="103324at2"/>
<protein>
    <submittedName>
        <fullName evidence="4">2-polyprenyl-6-methoxyphenol hydroxylase-like FAD-dependent oxidoreductase</fullName>
    </submittedName>
</protein>
<dbReference type="AlphaFoldDB" id="A0A543AS39"/>
<dbReference type="InterPro" id="IPR036188">
    <property type="entry name" value="FAD/NAD-bd_sf"/>
</dbReference>
<name>A0A543AS39_9ACTN</name>
<proteinExistence type="inferred from homology"/>
<dbReference type="InterPro" id="IPR002938">
    <property type="entry name" value="FAD-bd"/>
</dbReference>
<dbReference type="GO" id="GO:0016491">
    <property type="term" value="F:oxidoreductase activity"/>
    <property type="evidence" value="ECO:0007669"/>
    <property type="project" value="UniProtKB-KW"/>
</dbReference>
<dbReference type="PANTHER" id="PTHR43747">
    <property type="entry name" value="FAD-BINDING PROTEIN"/>
    <property type="match status" value="1"/>
</dbReference>
<dbReference type="GO" id="GO:0071949">
    <property type="term" value="F:FAD binding"/>
    <property type="evidence" value="ECO:0007669"/>
    <property type="project" value="InterPro"/>
</dbReference>
<evidence type="ECO:0000259" key="3">
    <source>
        <dbReference type="Pfam" id="PF01494"/>
    </source>
</evidence>
<feature type="domain" description="FAD-binding" evidence="3">
    <location>
        <begin position="7"/>
        <end position="339"/>
    </location>
</feature>
<dbReference type="EMBL" id="VFOW01000001">
    <property type="protein sequence ID" value="TQL75325.1"/>
    <property type="molecule type" value="Genomic_DNA"/>
</dbReference>
<comment type="caution">
    <text evidence="4">The sequence shown here is derived from an EMBL/GenBank/DDBJ whole genome shotgun (WGS) entry which is preliminary data.</text>
</comment>
<evidence type="ECO:0000313" key="5">
    <source>
        <dbReference type="Proteomes" id="UP000317043"/>
    </source>
</evidence>
<accession>A0A543AS39</accession>
<dbReference type="SUPFAM" id="SSF51905">
    <property type="entry name" value="FAD/NAD(P)-binding domain"/>
    <property type="match status" value="1"/>
</dbReference>
<organism evidence="4 5">
    <name type="scientific">Stackebrandtia endophytica</name>
    <dbReference type="NCBI Taxonomy" id="1496996"/>
    <lineage>
        <taxon>Bacteria</taxon>
        <taxon>Bacillati</taxon>
        <taxon>Actinomycetota</taxon>
        <taxon>Actinomycetes</taxon>
        <taxon>Glycomycetales</taxon>
        <taxon>Glycomycetaceae</taxon>
        <taxon>Stackebrandtia</taxon>
    </lineage>
</organism>
<dbReference type="PANTHER" id="PTHR43747:SF5">
    <property type="entry name" value="FAD-BINDING DOMAIN-CONTAINING PROTEIN"/>
    <property type="match status" value="1"/>
</dbReference>
<dbReference type="InParanoid" id="A0A543AS39"/>
<keyword evidence="1" id="KW-0560">Oxidoreductase</keyword>
<gene>
    <name evidence="4" type="ORF">FB566_0822</name>
</gene>
<dbReference type="Proteomes" id="UP000317043">
    <property type="component" value="Unassembled WGS sequence"/>
</dbReference>
<dbReference type="RefSeq" id="WP_142035091.1">
    <property type="nucleotide sequence ID" value="NZ_JBHTGS010000001.1"/>
</dbReference>
<reference evidence="4 5" key="1">
    <citation type="submission" date="2019-06" db="EMBL/GenBank/DDBJ databases">
        <title>Sequencing the genomes of 1000 actinobacteria strains.</title>
        <authorList>
            <person name="Klenk H.-P."/>
        </authorList>
    </citation>
    <scope>NUCLEOTIDE SEQUENCE [LARGE SCALE GENOMIC DNA]</scope>
    <source>
        <strain evidence="4 5">DSM 45928</strain>
    </source>
</reference>
<dbReference type="InterPro" id="IPR050816">
    <property type="entry name" value="Flavin-dep_Halogenase_NPB"/>
</dbReference>
<evidence type="ECO:0000256" key="1">
    <source>
        <dbReference type="ARBA" id="ARBA00023002"/>
    </source>
</evidence>
<dbReference type="PRINTS" id="PR00420">
    <property type="entry name" value="RNGMNOXGNASE"/>
</dbReference>
<dbReference type="Pfam" id="PF01494">
    <property type="entry name" value="FAD_binding_3"/>
    <property type="match status" value="1"/>
</dbReference>